<evidence type="ECO:0000256" key="5">
    <source>
        <dbReference type="ARBA" id="ARBA00022729"/>
    </source>
</evidence>
<evidence type="ECO:0000256" key="7">
    <source>
        <dbReference type="ARBA" id="ARBA00023040"/>
    </source>
</evidence>
<dbReference type="InterPro" id="IPR000068">
    <property type="entry name" value="GPCR_3_Ca_sens_rcpt-rel"/>
</dbReference>
<keyword evidence="5" id="KW-0732">Signal</keyword>
<evidence type="ECO:0000313" key="15">
    <source>
        <dbReference type="Proteomes" id="UP000694545"/>
    </source>
</evidence>
<feature type="transmembrane region" description="Helical" evidence="12">
    <location>
        <begin position="545"/>
        <end position="569"/>
    </location>
</feature>
<dbReference type="FunFam" id="3.40.50.2300:FF:000024">
    <property type="entry name" value="Vomeronasal 2, receptor 73"/>
    <property type="match status" value="1"/>
</dbReference>
<dbReference type="InterPro" id="IPR004073">
    <property type="entry name" value="GPCR_3_vmron_rcpt_2"/>
</dbReference>
<evidence type="ECO:0000256" key="6">
    <source>
        <dbReference type="ARBA" id="ARBA00022989"/>
    </source>
</evidence>
<evidence type="ECO:0000256" key="9">
    <source>
        <dbReference type="ARBA" id="ARBA00023170"/>
    </source>
</evidence>
<comment type="similarity">
    <text evidence="2">Belongs to the G-protein coupled receptor 3 family.</text>
</comment>
<dbReference type="InterPro" id="IPR017979">
    <property type="entry name" value="GPCR_3_CS"/>
</dbReference>
<proteinExistence type="inferred from homology"/>
<keyword evidence="15" id="KW-1185">Reference proteome</keyword>
<dbReference type="Proteomes" id="UP000694545">
    <property type="component" value="Unplaced"/>
</dbReference>
<feature type="domain" description="G-protein coupled receptors family 3 profile" evidence="13">
    <location>
        <begin position="546"/>
        <end position="810"/>
    </location>
</feature>
<sequence>MGNARTEESVEIVGWGQVLTQLYQHVLTLEFATKQINGNSQFLPNLTLGFRMYNSNFSPRWIYLASMEVLSSWDRFVPNYKCDVERNPVAAIGESDSSVHMATVLCMHKIAQLPYGSAPVVKNENQAAFFQPMFPHGVHQQRGILQLLLHFRWTWIGILSVKSDNGERFVNEMLSTFSHKGICFDFIQNFPIVTFFIQVSSVLDESTKVYKVVMESTANVVVVYGEIQTMIILRVVLQVSEIDEIPKKAKIWIMTAQMDFISAFLHQKWNISFLHGALSFAIHTKEVLGFREFLRTKNPSFGTQDGFIKDFWEQSFNCAFPSSDKDKQSERACTGEEKLETLPASVFEMSMSGLTYSIYNAVYTVAHALQSMQPSSSKQRTMADGGRKNIQNLEAWQLIHFLRSVCFNNTAGDKISFDSNGELIAAFDIINWVTFPNKSFLRVRVGGIDPWAPANKNAMKGQDVPNCQQVQPVSLCNPYCNEGFSKKKKEGEPFCCYDCFSCPEGKISNKKDMDDCSECEKDHYPNQRKDSCIPKNITFLSYEEVLGVISASFALSFTFLTALVFGIFIKHQETPIVKANNRNLTYMLLISLLLSFLCVFLFIGQPHKLMCLLRQPAFGIIFSVAVSCVLAKTIIVVMAFMATKPGSRMRKWVGKSTSSSIVLSCSLIQASICAVWLTTSSPFPAFDMHSVTGKIVLECNEGSVTMFYCVLGFMGFLAIISFCVAFLARTLPDSFNEAKFITFSMLVFCSVWVSFVPTYLSTKGKYLVAVEIFSILASSAGLLGCIFLPKCYIIMVRPELNSRQHLMKRKC</sequence>
<dbReference type="Gene3D" id="2.10.50.30">
    <property type="entry name" value="GPCR, family 3, nine cysteines domain"/>
    <property type="match status" value="1"/>
</dbReference>
<keyword evidence="6 12" id="KW-1133">Transmembrane helix</keyword>
<dbReference type="PRINTS" id="PR00248">
    <property type="entry name" value="GPCRMGR"/>
</dbReference>
<dbReference type="Pfam" id="PF07562">
    <property type="entry name" value="NCD3G"/>
    <property type="match status" value="1"/>
</dbReference>
<keyword evidence="4 12" id="KW-0812">Transmembrane</keyword>
<dbReference type="InterPro" id="IPR028082">
    <property type="entry name" value="Peripla_BP_I"/>
</dbReference>
<organism evidence="14 15">
    <name type="scientific">Varanus komodoensis</name>
    <name type="common">Komodo dragon</name>
    <dbReference type="NCBI Taxonomy" id="61221"/>
    <lineage>
        <taxon>Eukaryota</taxon>
        <taxon>Metazoa</taxon>
        <taxon>Chordata</taxon>
        <taxon>Craniata</taxon>
        <taxon>Vertebrata</taxon>
        <taxon>Euteleostomi</taxon>
        <taxon>Lepidosauria</taxon>
        <taxon>Squamata</taxon>
        <taxon>Bifurcata</taxon>
        <taxon>Unidentata</taxon>
        <taxon>Episquamata</taxon>
        <taxon>Toxicofera</taxon>
        <taxon>Anguimorpha</taxon>
        <taxon>Paleoanguimorpha</taxon>
        <taxon>Varanoidea</taxon>
        <taxon>Varanidae</taxon>
        <taxon>Varanus</taxon>
    </lineage>
</organism>
<evidence type="ECO:0000256" key="8">
    <source>
        <dbReference type="ARBA" id="ARBA00023136"/>
    </source>
</evidence>
<keyword evidence="8 12" id="KW-0472">Membrane</keyword>
<feature type="transmembrane region" description="Helical" evidence="12">
    <location>
        <begin position="766"/>
        <end position="788"/>
    </location>
</feature>
<dbReference type="InterPro" id="IPR017978">
    <property type="entry name" value="GPCR_3_C"/>
</dbReference>
<dbReference type="CDD" id="cd15283">
    <property type="entry name" value="7tmC_V2R_pheromone"/>
    <property type="match status" value="1"/>
</dbReference>
<dbReference type="InterPro" id="IPR000337">
    <property type="entry name" value="GPCR_3"/>
</dbReference>
<dbReference type="FunFam" id="2.10.50.30:FF:000002">
    <property type="entry name" value="Vomeronasal 2 receptor, h1"/>
    <property type="match status" value="1"/>
</dbReference>
<feature type="transmembrane region" description="Helical" evidence="12">
    <location>
        <begin position="617"/>
        <end position="640"/>
    </location>
</feature>
<evidence type="ECO:0000313" key="14">
    <source>
        <dbReference type="Ensembl" id="ENSVKKP00000023338.1"/>
    </source>
</evidence>
<keyword evidence="7" id="KW-0297">G-protein coupled receptor</keyword>
<dbReference type="GO" id="GO:0005886">
    <property type="term" value="C:plasma membrane"/>
    <property type="evidence" value="ECO:0007669"/>
    <property type="project" value="UniProtKB-SubCell"/>
</dbReference>
<evidence type="ECO:0000256" key="3">
    <source>
        <dbReference type="ARBA" id="ARBA00022475"/>
    </source>
</evidence>
<feature type="transmembrane region" description="Helical" evidence="12">
    <location>
        <begin position="740"/>
        <end position="760"/>
    </location>
</feature>
<feature type="transmembrane region" description="Helical" evidence="12">
    <location>
        <begin position="584"/>
        <end position="605"/>
    </location>
</feature>
<dbReference type="PRINTS" id="PR01535">
    <property type="entry name" value="VOMERONASL2R"/>
</dbReference>
<keyword evidence="9" id="KW-0675">Receptor</keyword>
<dbReference type="Ensembl" id="ENSVKKT00000023918.1">
    <property type="protein sequence ID" value="ENSVKKP00000023338.1"/>
    <property type="gene ID" value="ENSVKKG00000015466.1"/>
</dbReference>
<protein>
    <recommendedName>
        <fullName evidence="13">G-protein coupled receptors family 3 profile domain-containing protein</fullName>
    </recommendedName>
</protein>
<reference evidence="14" key="1">
    <citation type="submission" date="2025-08" db="UniProtKB">
        <authorList>
            <consortium name="Ensembl"/>
        </authorList>
    </citation>
    <scope>IDENTIFICATION</scope>
</reference>
<evidence type="ECO:0000256" key="11">
    <source>
        <dbReference type="ARBA" id="ARBA00023224"/>
    </source>
</evidence>
<dbReference type="GO" id="GO:0004930">
    <property type="term" value="F:G protein-coupled receptor activity"/>
    <property type="evidence" value="ECO:0007669"/>
    <property type="project" value="UniProtKB-KW"/>
</dbReference>
<feature type="transmembrane region" description="Helical" evidence="12">
    <location>
        <begin position="705"/>
        <end position="728"/>
    </location>
</feature>
<dbReference type="InterPro" id="IPR001828">
    <property type="entry name" value="ANF_lig-bd_rcpt"/>
</dbReference>
<dbReference type="Pfam" id="PF00003">
    <property type="entry name" value="7tm_3"/>
    <property type="match status" value="1"/>
</dbReference>
<name>A0A8D2LJD7_VARKO</name>
<evidence type="ECO:0000259" key="13">
    <source>
        <dbReference type="PROSITE" id="PS50259"/>
    </source>
</evidence>
<dbReference type="InterPro" id="IPR011500">
    <property type="entry name" value="GPCR_3_9-Cys_dom"/>
</dbReference>
<evidence type="ECO:0000256" key="10">
    <source>
        <dbReference type="ARBA" id="ARBA00023180"/>
    </source>
</evidence>
<dbReference type="SUPFAM" id="SSF53822">
    <property type="entry name" value="Periplasmic binding protein-like I"/>
    <property type="match status" value="1"/>
</dbReference>
<evidence type="ECO:0000256" key="12">
    <source>
        <dbReference type="SAM" id="Phobius"/>
    </source>
</evidence>
<dbReference type="AlphaFoldDB" id="A0A8D2LJD7"/>
<keyword evidence="11" id="KW-0807">Transducer</keyword>
<evidence type="ECO:0000256" key="4">
    <source>
        <dbReference type="ARBA" id="ARBA00022692"/>
    </source>
</evidence>
<evidence type="ECO:0000256" key="2">
    <source>
        <dbReference type="ARBA" id="ARBA00007242"/>
    </source>
</evidence>
<dbReference type="OMA" id="ESHRICI"/>
<dbReference type="PROSITE" id="PS00981">
    <property type="entry name" value="G_PROTEIN_RECEP_F3_3"/>
    <property type="match status" value="1"/>
</dbReference>
<dbReference type="Pfam" id="PF01094">
    <property type="entry name" value="ANF_receptor"/>
    <property type="match status" value="1"/>
</dbReference>
<comment type="subcellular location">
    <subcellularLocation>
        <location evidence="1">Cell membrane</location>
        <topology evidence="1">Multi-pass membrane protein</topology>
    </subcellularLocation>
</comment>
<feature type="transmembrane region" description="Helical" evidence="12">
    <location>
        <begin position="661"/>
        <end position="685"/>
    </location>
</feature>
<keyword evidence="10" id="KW-0325">Glycoprotein</keyword>
<evidence type="ECO:0000256" key="1">
    <source>
        <dbReference type="ARBA" id="ARBA00004651"/>
    </source>
</evidence>
<keyword evidence="3" id="KW-1003">Cell membrane</keyword>
<dbReference type="PANTHER" id="PTHR24061:SF599">
    <property type="entry name" value="G-PROTEIN COUPLED RECEPTORS FAMILY 3 PROFILE DOMAIN-CONTAINING PROTEIN"/>
    <property type="match status" value="1"/>
</dbReference>
<dbReference type="PANTHER" id="PTHR24061">
    <property type="entry name" value="CALCIUM-SENSING RECEPTOR-RELATED"/>
    <property type="match status" value="1"/>
</dbReference>
<dbReference type="Gene3D" id="3.40.50.2300">
    <property type="match status" value="2"/>
</dbReference>
<reference evidence="14" key="2">
    <citation type="submission" date="2025-09" db="UniProtKB">
        <authorList>
            <consortium name="Ensembl"/>
        </authorList>
    </citation>
    <scope>IDENTIFICATION</scope>
</reference>
<dbReference type="InterPro" id="IPR038550">
    <property type="entry name" value="GPCR_3_9-Cys_sf"/>
</dbReference>
<accession>A0A8D2LJD7</accession>
<dbReference type="PROSITE" id="PS50259">
    <property type="entry name" value="G_PROTEIN_RECEP_F3_4"/>
    <property type="match status" value="1"/>
</dbReference>